<dbReference type="Gene3D" id="3.40.1400.10">
    <property type="entry name" value="Sugar-phosphate isomerase, RpiB/LacA/LacB"/>
    <property type="match status" value="1"/>
</dbReference>
<dbReference type="EMBL" id="JPFU01000013">
    <property type="protein sequence ID" value="KEQ34588.1"/>
    <property type="molecule type" value="Genomic_DNA"/>
</dbReference>
<dbReference type="PANTHER" id="PTHR30345:SF5">
    <property type="entry name" value="GALACTOSE-6-PHOSPHATE ISOMERASE SUBUNIT LACA"/>
    <property type="match status" value="1"/>
</dbReference>
<evidence type="ECO:0000256" key="3">
    <source>
        <dbReference type="ARBA" id="ARBA00023235"/>
    </source>
</evidence>
<dbReference type="PANTHER" id="PTHR30345">
    <property type="entry name" value="RIBOSE-5-PHOSPHATE ISOMERASE B"/>
    <property type="match status" value="1"/>
</dbReference>
<name>A0A081PV65_STRMT</name>
<reference evidence="4 5" key="1">
    <citation type="submission" date="2014-05" db="EMBL/GenBank/DDBJ databases">
        <authorList>
            <person name="Daugherty S.C."/>
            <person name="Tallon L.J."/>
            <person name="Sadzewicz L."/>
            <person name="Kilian M."/>
            <person name="Tettelin H."/>
        </authorList>
    </citation>
    <scope>NUCLEOTIDE SEQUENCE [LARGE SCALE GENOMIC DNA]</scope>
    <source>
        <strain evidence="4 5">SK629</strain>
    </source>
</reference>
<comment type="caution">
    <text evidence="4">The sequence shown here is derived from an EMBL/GenBank/DDBJ whole genome shotgun (WGS) entry which is preliminary data.</text>
</comment>
<protein>
    <submittedName>
        <fullName evidence="4">Galactose-6-phosphate isomerase subunit lacA</fullName>
        <ecNumber evidence="4">5.3.1.26</ecNumber>
    </submittedName>
</protein>
<dbReference type="InterPro" id="IPR036569">
    <property type="entry name" value="RpiB_LacA_LacB_sf"/>
</dbReference>
<dbReference type="GO" id="GO:0005988">
    <property type="term" value="P:lactose metabolic process"/>
    <property type="evidence" value="ECO:0007669"/>
    <property type="project" value="UniProtKB-KW"/>
</dbReference>
<keyword evidence="2" id="KW-0423">Lactose metabolism</keyword>
<dbReference type="EC" id="5.3.1.26" evidence="4"/>
<evidence type="ECO:0000313" key="5">
    <source>
        <dbReference type="Proteomes" id="UP000028090"/>
    </source>
</evidence>
<dbReference type="GO" id="GO:0050044">
    <property type="term" value="F:galactose-6-phosphate isomerase activity"/>
    <property type="evidence" value="ECO:0007669"/>
    <property type="project" value="UniProtKB-EC"/>
</dbReference>
<dbReference type="GO" id="GO:0019316">
    <property type="term" value="P:D-allose catabolic process"/>
    <property type="evidence" value="ECO:0007669"/>
    <property type="project" value="TreeGrafter"/>
</dbReference>
<keyword evidence="3 4" id="KW-0413">Isomerase</keyword>
<dbReference type="PIRSF" id="PIRSF005384">
    <property type="entry name" value="RpiB_LacA_B"/>
    <property type="match status" value="1"/>
</dbReference>
<dbReference type="SUPFAM" id="SSF89623">
    <property type="entry name" value="Ribose/Galactose isomerase RpiB/AlsB"/>
    <property type="match status" value="1"/>
</dbReference>
<sequence length="142" mass="15814">MKVILATDQDGFQLKETVKHYLLHSGYEVIGLNSTQGSADFVDSTINAIIEFRKYKQARAILFDKFGHSFMPANKFKGIICAAVSDEHSAMMTIRHNSTPIITIGSGITGDILAVEIVKAFLEHNYDAGRHQVRIDMLNKLC</sequence>
<dbReference type="NCBIfam" id="TIGR00689">
    <property type="entry name" value="rpiB_lacA_lacB"/>
    <property type="match status" value="1"/>
</dbReference>
<dbReference type="NCBIfam" id="NF006380">
    <property type="entry name" value="PRK08621.1"/>
    <property type="match status" value="1"/>
</dbReference>
<dbReference type="PATRIC" id="fig|28037.95.peg.1148"/>
<dbReference type="GO" id="GO:0004751">
    <property type="term" value="F:ribose-5-phosphate isomerase activity"/>
    <property type="evidence" value="ECO:0007669"/>
    <property type="project" value="TreeGrafter"/>
</dbReference>
<dbReference type="Proteomes" id="UP000028090">
    <property type="component" value="Unassembled WGS sequence"/>
</dbReference>
<gene>
    <name evidence="4" type="ORF">SK629_1216</name>
</gene>
<organism evidence="4 5">
    <name type="scientific">Streptococcus mitis</name>
    <dbReference type="NCBI Taxonomy" id="28037"/>
    <lineage>
        <taxon>Bacteria</taxon>
        <taxon>Bacillati</taxon>
        <taxon>Bacillota</taxon>
        <taxon>Bacilli</taxon>
        <taxon>Lactobacillales</taxon>
        <taxon>Streptococcaceae</taxon>
        <taxon>Streptococcus</taxon>
        <taxon>Streptococcus mitis group</taxon>
    </lineage>
</organism>
<evidence type="ECO:0000313" key="4">
    <source>
        <dbReference type="EMBL" id="KEQ34588.1"/>
    </source>
</evidence>
<evidence type="ECO:0000256" key="2">
    <source>
        <dbReference type="ARBA" id="ARBA00022736"/>
    </source>
</evidence>
<dbReference type="Pfam" id="PF02502">
    <property type="entry name" value="LacAB_rpiB"/>
    <property type="match status" value="1"/>
</dbReference>
<evidence type="ECO:0000256" key="1">
    <source>
        <dbReference type="ARBA" id="ARBA00008754"/>
    </source>
</evidence>
<dbReference type="GO" id="GO:0009052">
    <property type="term" value="P:pentose-phosphate shunt, non-oxidative branch"/>
    <property type="evidence" value="ECO:0007669"/>
    <property type="project" value="TreeGrafter"/>
</dbReference>
<comment type="similarity">
    <text evidence="1">Belongs to the LacAB/RpiB family.</text>
</comment>
<dbReference type="InterPro" id="IPR003500">
    <property type="entry name" value="RpiB_LacA_LacB"/>
</dbReference>
<dbReference type="OrthoDB" id="1778624at2"/>
<proteinExistence type="inferred from homology"/>
<accession>A0A081PV65</accession>
<dbReference type="RefSeq" id="WP_042901038.1">
    <property type="nucleotide sequence ID" value="NZ_JPFU01000013.1"/>
</dbReference>
<dbReference type="AlphaFoldDB" id="A0A081PV65"/>